<protein>
    <submittedName>
        <fullName evidence="2">Uncharacterized protein</fullName>
    </submittedName>
</protein>
<keyword evidence="1" id="KW-0732">Signal</keyword>
<organism evidence="2">
    <name type="scientific">Alexandrium catenella</name>
    <name type="common">Red tide dinoflagellate</name>
    <name type="synonym">Gonyaulax catenella</name>
    <dbReference type="NCBI Taxonomy" id="2925"/>
    <lineage>
        <taxon>Eukaryota</taxon>
        <taxon>Sar</taxon>
        <taxon>Alveolata</taxon>
        <taxon>Dinophyceae</taxon>
        <taxon>Gonyaulacales</taxon>
        <taxon>Pyrocystaceae</taxon>
        <taxon>Alexandrium</taxon>
    </lineage>
</organism>
<dbReference type="AlphaFoldDB" id="A0A7S1WY90"/>
<feature type="signal peptide" evidence="1">
    <location>
        <begin position="1"/>
        <end position="18"/>
    </location>
</feature>
<gene>
    <name evidence="2" type="ORF">ACAT0790_LOCUS70222</name>
</gene>
<sequence>MARAGLLFALVGLSPAAALRRAPPPEPVELHSVGTNVSKVTMNTVGDNIKRALEGHFNCEAYPGMCQEPLNCQRHTVFNLFQQLRNTAGKSGHADLSGLCYGPDAEPFWSTCLVQKNLVLAARLHYEQTISGKFQDGEKQANTDASFCFIEGLCKDEAVTNATTLAEAEQLCDGRYGHDEWTRVMSVGRLLQDSKMMEQMPKDGAGFEDRSQTRQVALQACAKGHFHCSAMYCKETLCRDEKYIRKFGHLAP</sequence>
<dbReference type="EMBL" id="HBGE01117683">
    <property type="protein sequence ID" value="CAD9193445.1"/>
    <property type="molecule type" value="Transcribed_RNA"/>
</dbReference>
<reference evidence="2" key="1">
    <citation type="submission" date="2021-01" db="EMBL/GenBank/DDBJ databases">
        <authorList>
            <person name="Corre E."/>
            <person name="Pelletier E."/>
            <person name="Niang G."/>
            <person name="Scheremetjew M."/>
            <person name="Finn R."/>
            <person name="Kale V."/>
            <person name="Holt S."/>
            <person name="Cochrane G."/>
            <person name="Meng A."/>
            <person name="Brown T."/>
            <person name="Cohen L."/>
        </authorList>
    </citation>
    <scope>NUCLEOTIDE SEQUENCE</scope>
    <source>
        <strain evidence="2">OF101</strain>
    </source>
</reference>
<accession>A0A7S1WY90</accession>
<evidence type="ECO:0000256" key="1">
    <source>
        <dbReference type="SAM" id="SignalP"/>
    </source>
</evidence>
<name>A0A7S1WY90_ALECA</name>
<feature type="chain" id="PRO_5031145763" evidence="1">
    <location>
        <begin position="19"/>
        <end position="252"/>
    </location>
</feature>
<evidence type="ECO:0000313" key="2">
    <source>
        <dbReference type="EMBL" id="CAD9193445.1"/>
    </source>
</evidence>
<proteinExistence type="predicted"/>